<dbReference type="PRINTS" id="PR00987">
    <property type="entry name" value="TRNASYNTHGLU"/>
</dbReference>
<dbReference type="OrthoDB" id="9807503at2"/>
<dbReference type="GO" id="GO:0005524">
    <property type="term" value="F:ATP binding"/>
    <property type="evidence" value="ECO:0007669"/>
    <property type="project" value="UniProtKB-KW"/>
</dbReference>
<feature type="domain" description="Glutamyl/glutaminyl-tRNA synthetase class Ib catalytic" evidence="8">
    <location>
        <begin position="12"/>
        <end position="284"/>
    </location>
</feature>
<gene>
    <name evidence="9" type="ORF">DFR52_10549</name>
</gene>
<organism evidence="9 10">
    <name type="scientific">Hoeflea marina</name>
    <dbReference type="NCBI Taxonomy" id="274592"/>
    <lineage>
        <taxon>Bacteria</taxon>
        <taxon>Pseudomonadati</taxon>
        <taxon>Pseudomonadota</taxon>
        <taxon>Alphaproteobacteria</taxon>
        <taxon>Hyphomicrobiales</taxon>
        <taxon>Rhizobiaceae</taxon>
        <taxon>Hoeflea</taxon>
    </lineage>
</organism>
<evidence type="ECO:0000256" key="3">
    <source>
        <dbReference type="ARBA" id="ARBA00022741"/>
    </source>
</evidence>
<protein>
    <submittedName>
        <fullName evidence="9">Glutamyl-Q tRNA(Asp) synthetase</fullName>
    </submittedName>
</protein>
<dbReference type="RefSeq" id="WP_110033497.1">
    <property type="nucleotide sequence ID" value="NZ_QGTR01000005.1"/>
</dbReference>
<evidence type="ECO:0000313" key="9">
    <source>
        <dbReference type="EMBL" id="PWV98071.1"/>
    </source>
</evidence>
<keyword evidence="7" id="KW-0648">Protein biosynthesis</keyword>
<dbReference type="GO" id="GO:0004818">
    <property type="term" value="F:glutamate-tRNA ligase activity"/>
    <property type="evidence" value="ECO:0007669"/>
    <property type="project" value="TreeGrafter"/>
</dbReference>
<evidence type="ECO:0000256" key="1">
    <source>
        <dbReference type="ARBA" id="ARBA00022598"/>
    </source>
</evidence>
<evidence type="ECO:0000256" key="5">
    <source>
        <dbReference type="ARBA" id="ARBA00022840"/>
    </source>
</evidence>
<dbReference type="PROSITE" id="PS00178">
    <property type="entry name" value="AA_TRNA_LIGASE_I"/>
    <property type="match status" value="1"/>
</dbReference>
<dbReference type="InterPro" id="IPR049940">
    <property type="entry name" value="GluQ/Sye"/>
</dbReference>
<keyword evidence="4" id="KW-0862">Zinc</keyword>
<dbReference type="Gene3D" id="3.40.50.620">
    <property type="entry name" value="HUPs"/>
    <property type="match status" value="1"/>
</dbReference>
<keyword evidence="10" id="KW-1185">Reference proteome</keyword>
<evidence type="ECO:0000313" key="10">
    <source>
        <dbReference type="Proteomes" id="UP000246352"/>
    </source>
</evidence>
<dbReference type="InterPro" id="IPR014729">
    <property type="entry name" value="Rossmann-like_a/b/a_fold"/>
</dbReference>
<evidence type="ECO:0000259" key="8">
    <source>
        <dbReference type="Pfam" id="PF00749"/>
    </source>
</evidence>
<keyword evidence="1 7" id="KW-0436">Ligase</keyword>
<dbReference type="Pfam" id="PF00749">
    <property type="entry name" value="tRNA-synt_1c"/>
    <property type="match status" value="1"/>
</dbReference>
<comment type="similarity">
    <text evidence="7">Belongs to the class-I aminoacyl-tRNA synthetase family.</text>
</comment>
<dbReference type="SUPFAM" id="SSF52374">
    <property type="entry name" value="Nucleotidylyl transferase"/>
    <property type="match status" value="1"/>
</dbReference>
<dbReference type="EMBL" id="QGTR01000005">
    <property type="protein sequence ID" value="PWV98071.1"/>
    <property type="molecule type" value="Genomic_DNA"/>
</dbReference>
<dbReference type="InterPro" id="IPR000924">
    <property type="entry name" value="Glu/Gln-tRNA-synth"/>
</dbReference>
<dbReference type="GO" id="GO:0005829">
    <property type="term" value="C:cytosol"/>
    <property type="evidence" value="ECO:0007669"/>
    <property type="project" value="TreeGrafter"/>
</dbReference>
<dbReference type="InterPro" id="IPR020058">
    <property type="entry name" value="Glu/Gln-tRNA-synth_Ib_cat-dom"/>
</dbReference>
<dbReference type="GO" id="GO:0006424">
    <property type="term" value="P:glutamyl-tRNA aminoacylation"/>
    <property type="evidence" value="ECO:0007669"/>
    <property type="project" value="TreeGrafter"/>
</dbReference>
<keyword evidence="6 7" id="KW-0030">Aminoacyl-tRNA synthetase</keyword>
<evidence type="ECO:0000256" key="2">
    <source>
        <dbReference type="ARBA" id="ARBA00022723"/>
    </source>
</evidence>
<dbReference type="NCBIfam" id="NF004315">
    <property type="entry name" value="PRK05710.1-4"/>
    <property type="match status" value="1"/>
</dbReference>
<dbReference type="PANTHER" id="PTHR43311">
    <property type="entry name" value="GLUTAMATE--TRNA LIGASE"/>
    <property type="match status" value="1"/>
</dbReference>
<evidence type="ECO:0000256" key="4">
    <source>
        <dbReference type="ARBA" id="ARBA00022833"/>
    </source>
</evidence>
<accession>A0A317PGS2</accession>
<name>A0A317PGS2_9HYPH</name>
<keyword evidence="2" id="KW-0479">Metal-binding</keyword>
<evidence type="ECO:0000256" key="6">
    <source>
        <dbReference type="ARBA" id="ARBA00023146"/>
    </source>
</evidence>
<proteinExistence type="inferred from homology"/>
<evidence type="ECO:0000256" key="7">
    <source>
        <dbReference type="RuleBase" id="RU363037"/>
    </source>
</evidence>
<dbReference type="PANTHER" id="PTHR43311:SF1">
    <property type="entry name" value="GLUTAMYL-Q TRNA(ASP) SYNTHETASE"/>
    <property type="match status" value="1"/>
</dbReference>
<reference evidence="9 10" key="1">
    <citation type="submission" date="2018-05" db="EMBL/GenBank/DDBJ databases">
        <title>Genomic Encyclopedia of Type Strains, Phase IV (KMG-IV): sequencing the most valuable type-strain genomes for metagenomic binning, comparative biology and taxonomic classification.</title>
        <authorList>
            <person name="Goeker M."/>
        </authorList>
    </citation>
    <scope>NUCLEOTIDE SEQUENCE [LARGE SCALE GENOMIC DNA]</scope>
    <source>
        <strain evidence="9 10">DSM 16791</strain>
    </source>
</reference>
<comment type="caution">
    <text evidence="9">The sequence shown here is derived from an EMBL/GenBank/DDBJ whole genome shotgun (WGS) entry which is preliminary data.</text>
</comment>
<sequence length="304" mass="33421">MRDSLPPHRTIVRFAPSPNGLLHLGHARSALENWRTAEREHGTFLLRIEDIDADRCRPHYETAIFEDLSWLGLDWPLPVRRQSEHLDAYREALAELQALDLVYPAFLSRADSARAIASAEADGAAWPRDPDGAPHYPGAERAMAASQRRRRVEAGEPFAWRLDMRAACAGAAGRLQWLEADGAAGRMVEADPASWGDVVLARRDTPTSYHLSVTVDDHVQAITDVIRGRDLYHATSVHRLLQTLLGFPAPRYRHHGLVTDASGRKLSKSDGDTAIASMRAAGMSPASVARLAFAGEAPGDDQTF</sequence>
<keyword evidence="3 7" id="KW-0547">Nucleotide-binding</keyword>
<keyword evidence="5 7" id="KW-0067">ATP-binding</keyword>
<dbReference type="Proteomes" id="UP000246352">
    <property type="component" value="Unassembled WGS sequence"/>
</dbReference>
<dbReference type="AlphaFoldDB" id="A0A317PGS2"/>
<dbReference type="InterPro" id="IPR001412">
    <property type="entry name" value="aa-tRNA-synth_I_CS"/>
</dbReference>